<evidence type="ECO:0000313" key="4">
    <source>
        <dbReference type="RefSeq" id="XP_065646927.1"/>
    </source>
</evidence>
<dbReference type="GeneID" id="100205772"/>
<dbReference type="CDD" id="cd14011">
    <property type="entry name" value="PK_SCY1_like"/>
    <property type="match status" value="1"/>
</dbReference>
<reference evidence="4" key="2">
    <citation type="submission" date="2025-08" db="UniProtKB">
        <authorList>
            <consortium name="RefSeq"/>
        </authorList>
    </citation>
    <scope>IDENTIFICATION</scope>
</reference>
<dbReference type="InterPro" id="IPR016024">
    <property type="entry name" value="ARM-type_fold"/>
</dbReference>
<reference evidence="3" key="1">
    <citation type="submission" date="2025-05" db="UniProtKB">
        <authorList>
            <consortium name="RefSeq"/>
        </authorList>
    </citation>
    <scope>NUCLEOTIDE SEQUENCE [LARGE SCALE GENOMIC DNA]</scope>
</reference>
<evidence type="ECO:0000256" key="1">
    <source>
        <dbReference type="ARBA" id="ARBA00038349"/>
    </source>
</evidence>
<proteinExistence type="inferred from homology"/>
<accession>A0ABM4BDA8</accession>
<dbReference type="SUPFAM" id="SSF56112">
    <property type="entry name" value="Protein kinase-like (PK-like)"/>
    <property type="match status" value="1"/>
</dbReference>
<feature type="domain" description="Protein kinase" evidence="2">
    <location>
        <begin position="31"/>
        <end position="319"/>
    </location>
</feature>
<organism evidence="3 4">
    <name type="scientific">Hydra vulgaris</name>
    <name type="common">Hydra</name>
    <name type="synonym">Hydra attenuata</name>
    <dbReference type="NCBI Taxonomy" id="6087"/>
    <lineage>
        <taxon>Eukaryota</taxon>
        <taxon>Metazoa</taxon>
        <taxon>Cnidaria</taxon>
        <taxon>Hydrozoa</taxon>
        <taxon>Hydroidolina</taxon>
        <taxon>Anthoathecata</taxon>
        <taxon>Aplanulata</taxon>
        <taxon>Hydridae</taxon>
        <taxon>Hydra</taxon>
    </lineage>
</organism>
<evidence type="ECO:0000313" key="3">
    <source>
        <dbReference type="Proteomes" id="UP001652625"/>
    </source>
</evidence>
<comment type="similarity">
    <text evidence="1">Belongs to the protein kinase superfamily.</text>
</comment>
<dbReference type="Gene3D" id="1.10.510.10">
    <property type="entry name" value="Transferase(Phosphotransferase) domain 1"/>
    <property type="match status" value="1"/>
</dbReference>
<dbReference type="InterPro" id="IPR000719">
    <property type="entry name" value="Prot_kinase_dom"/>
</dbReference>
<dbReference type="InterPro" id="IPR011989">
    <property type="entry name" value="ARM-like"/>
</dbReference>
<dbReference type="InterPro" id="IPR051177">
    <property type="entry name" value="CIK-Related_Protein"/>
</dbReference>
<dbReference type="PANTHER" id="PTHR12984">
    <property type="entry name" value="SCY1-RELATED S/T PROTEIN KINASE-LIKE"/>
    <property type="match status" value="1"/>
</dbReference>
<dbReference type="PROSITE" id="PS50011">
    <property type="entry name" value="PROTEIN_KINASE_DOM"/>
    <property type="match status" value="1"/>
</dbReference>
<dbReference type="RefSeq" id="XP_065646927.1">
    <property type="nucleotide sequence ID" value="XM_065790855.1"/>
</dbReference>
<evidence type="ECO:0000259" key="2">
    <source>
        <dbReference type="PROSITE" id="PS50011"/>
    </source>
</evidence>
<sequence>MAAFLQQSSTMLGNLKKALLGNPVTRDFNVGDQVASFGPSLLWKVFDGKKKSTGQEVSIFIFEKSSLDKYDKNERDNIIEKMKHGPQQLTKLRHPRILTIQHPLEDSRDSIAFATEPVFCCLSNVLGKFDNLPSPLPKGLKDFELYSVEKVYGLLQIAEGLAFVHNDANIIEGNLTCDNIIITKGGQWKLAGFHFSLPKRTQLTNEYTTCVPIIARPDLNYLAPEFLLRQPNDEFLDLSATDMFSFGCLISALYNNLKTPFDTGDNIAMYKKCLEQLNRLGRDQLHNIPLNVRDHCILLLSPASHLRPDAASTITHQFFDDVSAMTLKYMDSLVQRNDMTKSQFFKNLHHVLDKLPLRVLHQRILPPLFLELANHMMIPFILPNIFIVAEKSTNEQYMNIIFPELKKVFPVTKPVQVLLLFMQNMELLLKMTDKEDVKSYVLPLVFRALESLETQIQELVLNIIPEFVHLIDYSSLKNSIVPRIKTLVTRSTSLSVCVNALVCLGKVLPNFDKFLLIDEIFPMLSQVPFKDPAVLMAILGIYKQTISDKKINLEKDYLATIAIPFLLPLSVEPSLNVLQFNNYMSVIREMFDRVEQEHRTKLEQLNKMQEEQRLSLSFVKSSDKDVQNATSNTEMLISGNSATSNKNNGNAELEMILGLNQSSFAQVECLKTQPNTDSVMSSKTLGGPIKQSQTMSTDYSINCLSEINISQINLQKKSDTGNIQVMFSQQPLAYSSSNVNMAPSIDFNNFRSRPEIPLISAQQNYNQPNYNQASSMCSQPNGSMNFTPLIQSQNNSFKNVTSNLNQSFTSQYQPQQRTFNDSIKTNNFGNIGSYVQNFPNCNIVRPQNNVGVNAASTLFLSNNALQPPSSVENNGKFNLSAKDINDLLL</sequence>
<gene>
    <name evidence="4" type="primary">LOC100205772</name>
</gene>
<dbReference type="Pfam" id="PF00069">
    <property type="entry name" value="Pkinase"/>
    <property type="match status" value="1"/>
</dbReference>
<dbReference type="Proteomes" id="UP001652625">
    <property type="component" value="Chromosome 02"/>
</dbReference>
<dbReference type="SUPFAM" id="SSF48371">
    <property type="entry name" value="ARM repeat"/>
    <property type="match status" value="1"/>
</dbReference>
<dbReference type="Gene3D" id="3.30.200.20">
    <property type="entry name" value="Phosphorylase Kinase, domain 1"/>
    <property type="match status" value="1"/>
</dbReference>
<dbReference type="InterPro" id="IPR011009">
    <property type="entry name" value="Kinase-like_dom_sf"/>
</dbReference>
<name>A0ABM4BDA8_HYDVU</name>
<dbReference type="Gene3D" id="1.25.10.10">
    <property type="entry name" value="Leucine-rich Repeat Variant"/>
    <property type="match status" value="1"/>
</dbReference>
<keyword evidence="3" id="KW-1185">Reference proteome</keyword>
<protein>
    <submittedName>
        <fullName evidence="4">SCY1-like protein 2 isoform X2</fullName>
    </submittedName>
</protein>
<dbReference type="SMART" id="SM00220">
    <property type="entry name" value="S_TKc"/>
    <property type="match status" value="1"/>
</dbReference>
<dbReference type="PANTHER" id="PTHR12984:SF6">
    <property type="entry name" value="SCY1-LIKE PROTEIN 2"/>
    <property type="match status" value="1"/>
</dbReference>